<dbReference type="EMBL" id="FQXU01000015">
    <property type="protein sequence ID" value="SHI53574.1"/>
    <property type="molecule type" value="Genomic_DNA"/>
</dbReference>
<dbReference type="PROSITE" id="PS51849">
    <property type="entry name" value="RSGI_N"/>
    <property type="match status" value="1"/>
</dbReference>
<sequence length="350" mass="40527">MDALITKLRYRFFNGSKIRMVNPDEDKIRGKEVFLFIRELALYKVKLSRLVNSNQKEASKNLCLNIAYYIIESPDTYDLLRKKRELPISNICRETGVSRTFVELWGDFIIAYTLILANPNYRFIQEYINIVEYDKQGIVQAEGDKKLHKGIILRKERKNSIILTCDGSFIKIKTNESVKLGEEKEGNESKSLKHYRKQIAIILTIIIALSGVLYYKYNKITSIIIINTTSLIKVEINSFNKVVYSYSPTEKGSDLLDEAKVENTDLDDALKKILALAYEKKMLVNNSVTIFVNQQAISYDSIKETEKYLIEKNIDTSINNVGYEHKVRKDKDDHESEKSEEQQKTSTEKK</sequence>
<dbReference type="InterPro" id="IPR024449">
    <property type="entry name" value="Anti-sigma_RsgI_N"/>
</dbReference>
<evidence type="ECO:0000256" key="6">
    <source>
        <dbReference type="SAM" id="MobiDB-lite"/>
    </source>
</evidence>
<proteinExistence type="predicted"/>
<evidence type="ECO:0000313" key="10">
    <source>
        <dbReference type="Proteomes" id="UP000184241"/>
    </source>
</evidence>
<gene>
    <name evidence="9" type="ORF">SAMN02745941_03974</name>
</gene>
<comment type="subcellular location">
    <subcellularLocation>
        <location evidence="1">Cell membrane</location>
        <topology evidence="1">Single-pass membrane protein</topology>
    </subcellularLocation>
</comment>
<dbReference type="Pfam" id="PF23750">
    <property type="entry name" value="RsgI_M"/>
    <property type="match status" value="1"/>
</dbReference>
<keyword evidence="4 7" id="KW-1133">Transmembrane helix</keyword>
<evidence type="ECO:0000256" key="2">
    <source>
        <dbReference type="ARBA" id="ARBA00022475"/>
    </source>
</evidence>
<dbReference type="GO" id="GO:0005886">
    <property type="term" value="C:plasma membrane"/>
    <property type="evidence" value="ECO:0007669"/>
    <property type="project" value="UniProtKB-SubCell"/>
</dbReference>
<dbReference type="AlphaFoldDB" id="A0A1M6BYH6"/>
<dbReference type="Pfam" id="PF12791">
    <property type="entry name" value="RsgI_N"/>
    <property type="match status" value="1"/>
</dbReference>
<feature type="domain" description="RsgI N-terminal anti-sigma" evidence="8">
    <location>
        <begin position="148"/>
        <end position="195"/>
    </location>
</feature>
<keyword evidence="5 7" id="KW-0472">Membrane</keyword>
<evidence type="ECO:0000256" key="1">
    <source>
        <dbReference type="ARBA" id="ARBA00004162"/>
    </source>
</evidence>
<organism evidence="9 10">
    <name type="scientific">Clostridium intestinale DSM 6191</name>
    <dbReference type="NCBI Taxonomy" id="1121320"/>
    <lineage>
        <taxon>Bacteria</taxon>
        <taxon>Bacillati</taxon>
        <taxon>Bacillota</taxon>
        <taxon>Clostridia</taxon>
        <taxon>Eubacteriales</taxon>
        <taxon>Clostridiaceae</taxon>
        <taxon>Clostridium</taxon>
    </lineage>
</organism>
<dbReference type="InterPro" id="IPR055431">
    <property type="entry name" value="RsgI_M"/>
</dbReference>
<name>A0A1M6BYH6_9CLOT</name>
<evidence type="ECO:0000256" key="7">
    <source>
        <dbReference type="SAM" id="Phobius"/>
    </source>
</evidence>
<evidence type="ECO:0000256" key="4">
    <source>
        <dbReference type="ARBA" id="ARBA00022989"/>
    </source>
</evidence>
<feature type="transmembrane region" description="Helical" evidence="7">
    <location>
        <begin position="199"/>
        <end position="217"/>
    </location>
</feature>
<evidence type="ECO:0000256" key="3">
    <source>
        <dbReference type="ARBA" id="ARBA00022692"/>
    </source>
</evidence>
<accession>A0A1M6BYH6</accession>
<keyword evidence="3 7" id="KW-0812">Transmembrane</keyword>
<evidence type="ECO:0000256" key="5">
    <source>
        <dbReference type="ARBA" id="ARBA00023136"/>
    </source>
</evidence>
<dbReference type="RefSeq" id="WP_073022316.1">
    <property type="nucleotide sequence ID" value="NZ_FQXU01000015.1"/>
</dbReference>
<evidence type="ECO:0000313" key="9">
    <source>
        <dbReference type="EMBL" id="SHI53574.1"/>
    </source>
</evidence>
<reference evidence="9 10" key="1">
    <citation type="submission" date="2016-11" db="EMBL/GenBank/DDBJ databases">
        <authorList>
            <person name="Jaros S."/>
            <person name="Januszkiewicz K."/>
            <person name="Wedrychowicz H."/>
        </authorList>
    </citation>
    <scope>NUCLEOTIDE SEQUENCE [LARGE SCALE GENOMIC DNA]</scope>
    <source>
        <strain evidence="9 10">DSM 6191</strain>
    </source>
</reference>
<feature type="region of interest" description="Disordered" evidence="6">
    <location>
        <begin position="323"/>
        <end position="350"/>
    </location>
</feature>
<keyword evidence="2" id="KW-1003">Cell membrane</keyword>
<protein>
    <submittedName>
        <fullName evidence="9">Anti-sigma factor N-terminus</fullName>
    </submittedName>
</protein>
<evidence type="ECO:0000259" key="8">
    <source>
        <dbReference type="PROSITE" id="PS51849"/>
    </source>
</evidence>
<dbReference type="Proteomes" id="UP000184241">
    <property type="component" value="Unassembled WGS sequence"/>
</dbReference>